<gene>
    <name evidence="1" type="ORF">HNY73_006517</name>
</gene>
<evidence type="ECO:0000313" key="1">
    <source>
        <dbReference type="EMBL" id="KAF8788482.1"/>
    </source>
</evidence>
<evidence type="ECO:0000313" key="2">
    <source>
        <dbReference type="Proteomes" id="UP000807504"/>
    </source>
</evidence>
<sequence length="396" mass="46443">MVEIKEIDQSGAVRDEKWEQMREELHKTRKAIKLALQQLINMRKEQVAYKLLLDKEIGVDVDPKGLLPYKPKWRYAANAEMTDLLLRSENSASPLQILMKFELGKPYVVMRNCTSSCEKTYLKSELVGLVDRLQALDPKFRFDPEGLPSTLSTSREVLLTKKQMDDMCVLYQNYSVYRSENERKATETFRDYIKMRDEYEMKLLHNNAMMDEINATRKKINELKTEANEDKCFMKFLVTFKLYKEKPITVKADTSKCLSPYVVDPDANENELQLQKYKKMWKNNLEEKEYFRQCLESLEQRLEDTHHRIVMAERLCLNNAALVHDLQRKVQEEVILFREQDVGGTDDSFKQIYWGVSGQLMAALNENKYVRKFLQRNVLPTEKDFLVAALQPGSKG</sequence>
<proteinExistence type="predicted"/>
<dbReference type="EMBL" id="JABXBU010000012">
    <property type="protein sequence ID" value="KAF8788482.1"/>
    <property type="molecule type" value="Genomic_DNA"/>
</dbReference>
<comment type="caution">
    <text evidence="1">The sequence shown here is derived from an EMBL/GenBank/DDBJ whole genome shotgun (WGS) entry which is preliminary data.</text>
</comment>
<reference evidence="1" key="1">
    <citation type="journal article" date="2020" name="bioRxiv">
        <title>Chromosome-level reference genome of the European wasp spider Argiope bruennichi: a resource for studies on range expansion and evolutionary adaptation.</title>
        <authorList>
            <person name="Sheffer M.M."/>
            <person name="Hoppe A."/>
            <person name="Krehenwinkel H."/>
            <person name="Uhl G."/>
            <person name="Kuss A.W."/>
            <person name="Jensen L."/>
            <person name="Jensen C."/>
            <person name="Gillespie R.G."/>
            <person name="Hoff K.J."/>
            <person name="Prost S."/>
        </authorList>
    </citation>
    <scope>NUCLEOTIDE SEQUENCE</scope>
</reference>
<dbReference type="AlphaFoldDB" id="A0A8T0FDT2"/>
<reference evidence="1" key="2">
    <citation type="submission" date="2020-06" db="EMBL/GenBank/DDBJ databases">
        <authorList>
            <person name="Sheffer M."/>
        </authorList>
    </citation>
    <scope>NUCLEOTIDE SEQUENCE</scope>
</reference>
<keyword evidence="2" id="KW-1185">Reference proteome</keyword>
<protein>
    <submittedName>
        <fullName evidence="1">Uncharacterized protein</fullName>
    </submittedName>
</protein>
<organism evidence="1 2">
    <name type="scientific">Argiope bruennichi</name>
    <name type="common">Wasp spider</name>
    <name type="synonym">Aranea bruennichi</name>
    <dbReference type="NCBI Taxonomy" id="94029"/>
    <lineage>
        <taxon>Eukaryota</taxon>
        <taxon>Metazoa</taxon>
        <taxon>Ecdysozoa</taxon>
        <taxon>Arthropoda</taxon>
        <taxon>Chelicerata</taxon>
        <taxon>Arachnida</taxon>
        <taxon>Araneae</taxon>
        <taxon>Araneomorphae</taxon>
        <taxon>Entelegynae</taxon>
        <taxon>Araneoidea</taxon>
        <taxon>Araneidae</taxon>
        <taxon>Argiope</taxon>
    </lineage>
</organism>
<accession>A0A8T0FDT2</accession>
<name>A0A8T0FDT2_ARGBR</name>
<dbReference type="Proteomes" id="UP000807504">
    <property type="component" value="Unassembled WGS sequence"/>
</dbReference>